<proteinExistence type="predicted"/>
<evidence type="ECO:0000313" key="7">
    <source>
        <dbReference type="Proteomes" id="UP000292423"/>
    </source>
</evidence>
<evidence type="ECO:0000256" key="1">
    <source>
        <dbReference type="ARBA" id="ARBA00023015"/>
    </source>
</evidence>
<keyword evidence="3" id="KW-0804">Transcription</keyword>
<dbReference type="PANTHER" id="PTHR30055">
    <property type="entry name" value="HTH-TYPE TRANSCRIPTIONAL REGULATOR RUTR"/>
    <property type="match status" value="1"/>
</dbReference>
<evidence type="ECO:0000256" key="3">
    <source>
        <dbReference type="ARBA" id="ARBA00023163"/>
    </source>
</evidence>
<dbReference type="InterPro" id="IPR050109">
    <property type="entry name" value="HTH-type_TetR-like_transc_reg"/>
</dbReference>
<dbReference type="InterPro" id="IPR001647">
    <property type="entry name" value="HTH_TetR"/>
</dbReference>
<dbReference type="RefSeq" id="WP_130412848.1">
    <property type="nucleotide sequence ID" value="NZ_SHKX01000012.1"/>
</dbReference>
<name>A0A4Q7Z3L4_9GAMM</name>
<evidence type="ECO:0000256" key="2">
    <source>
        <dbReference type="ARBA" id="ARBA00023125"/>
    </source>
</evidence>
<dbReference type="GO" id="GO:0000976">
    <property type="term" value="F:transcription cis-regulatory region binding"/>
    <property type="evidence" value="ECO:0007669"/>
    <property type="project" value="TreeGrafter"/>
</dbReference>
<dbReference type="InterPro" id="IPR036271">
    <property type="entry name" value="Tet_transcr_reg_TetR-rel_C_sf"/>
</dbReference>
<evidence type="ECO:0000259" key="5">
    <source>
        <dbReference type="PROSITE" id="PS50977"/>
    </source>
</evidence>
<keyword evidence="7" id="KW-1185">Reference proteome</keyword>
<dbReference type="Pfam" id="PF00440">
    <property type="entry name" value="TetR_N"/>
    <property type="match status" value="1"/>
</dbReference>
<gene>
    <name evidence="6" type="ORF">EV700_1766</name>
</gene>
<accession>A0A4Q7Z3L4</accession>
<evidence type="ECO:0000256" key="4">
    <source>
        <dbReference type="PROSITE-ProRule" id="PRU00335"/>
    </source>
</evidence>
<keyword evidence="1" id="KW-0805">Transcription regulation</keyword>
<protein>
    <submittedName>
        <fullName evidence="6">TetR family transcriptional regulator</fullName>
    </submittedName>
</protein>
<evidence type="ECO:0000313" key="6">
    <source>
        <dbReference type="EMBL" id="RZU44962.1"/>
    </source>
</evidence>
<reference evidence="6 7" key="1">
    <citation type="submission" date="2019-02" db="EMBL/GenBank/DDBJ databases">
        <title>Genomic Encyclopedia of Type Strains, Phase IV (KMG-IV): sequencing the most valuable type-strain genomes for metagenomic binning, comparative biology and taxonomic classification.</title>
        <authorList>
            <person name="Goeker M."/>
        </authorList>
    </citation>
    <scope>NUCLEOTIDE SEQUENCE [LARGE SCALE GENOMIC DNA]</scope>
    <source>
        <strain evidence="6 7">DSM 105135</strain>
    </source>
</reference>
<dbReference type="OrthoDB" id="9151800at2"/>
<keyword evidence="2 4" id="KW-0238">DNA-binding</keyword>
<feature type="DNA-binding region" description="H-T-H motif" evidence="4">
    <location>
        <begin position="40"/>
        <end position="59"/>
    </location>
</feature>
<dbReference type="InterPro" id="IPR009057">
    <property type="entry name" value="Homeodomain-like_sf"/>
</dbReference>
<dbReference type="SUPFAM" id="SSF48498">
    <property type="entry name" value="Tetracyclin repressor-like, C-terminal domain"/>
    <property type="match status" value="1"/>
</dbReference>
<sequence>MNAPIRQRGRPARSDSAMSRDQIVRRAFNAFAVHGFDGVSLRQLAAHCGVSDSLLHHHFGSKQELWQEAADQVIAPLMQRLYLTLEELARDRDAAAAIRQNLPRSLKLVLAEPYAVEFMFREGETTNERGDYMRSTYMRPYLQRLDVLFQQAVADGHFNPFPPVYRDVLVMGFLRSLVIPGVLQTELAPHLATPETVSAFIDNMVEALFAGFARRPPSVPES</sequence>
<dbReference type="AlphaFoldDB" id="A0A4Q7Z3L4"/>
<dbReference type="GO" id="GO:0003700">
    <property type="term" value="F:DNA-binding transcription factor activity"/>
    <property type="evidence" value="ECO:0007669"/>
    <property type="project" value="TreeGrafter"/>
</dbReference>
<feature type="domain" description="HTH tetR-type" evidence="5">
    <location>
        <begin position="17"/>
        <end position="77"/>
    </location>
</feature>
<comment type="caution">
    <text evidence="6">The sequence shown here is derived from an EMBL/GenBank/DDBJ whole genome shotgun (WGS) entry which is preliminary data.</text>
</comment>
<dbReference type="Proteomes" id="UP000292423">
    <property type="component" value="Unassembled WGS sequence"/>
</dbReference>
<dbReference type="PROSITE" id="PS50977">
    <property type="entry name" value="HTH_TETR_2"/>
    <property type="match status" value="1"/>
</dbReference>
<dbReference type="PANTHER" id="PTHR30055:SF234">
    <property type="entry name" value="HTH-TYPE TRANSCRIPTIONAL REGULATOR BETI"/>
    <property type="match status" value="1"/>
</dbReference>
<dbReference type="SUPFAM" id="SSF46689">
    <property type="entry name" value="Homeodomain-like"/>
    <property type="match status" value="1"/>
</dbReference>
<dbReference type="EMBL" id="SHKX01000012">
    <property type="protein sequence ID" value="RZU44962.1"/>
    <property type="molecule type" value="Genomic_DNA"/>
</dbReference>
<dbReference type="Gene3D" id="1.10.357.10">
    <property type="entry name" value="Tetracycline Repressor, domain 2"/>
    <property type="match status" value="1"/>
</dbReference>
<dbReference type="PRINTS" id="PR00455">
    <property type="entry name" value="HTHTETR"/>
</dbReference>
<organism evidence="6 7">
    <name type="scientific">Fluviicoccus keumensis</name>
    <dbReference type="NCBI Taxonomy" id="1435465"/>
    <lineage>
        <taxon>Bacteria</taxon>
        <taxon>Pseudomonadati</taxon>
        <taxon>Pseudomonadota</taxon>
        <taxon>Gammaproteobacteria</taxon>
        <taxon>Moraxellales</taxon>
        <taxon>Moraxellaceae</taxon>
        <taxon>Fluviicoccus</taxon>
    </lineage>
</organism>